<protein>
    <recommendedName>
        <fullName evidence="2">N-acetylmuramoyl-L-alanine amidase</fullName>
        <ecNumber evidence="2">3.5.1.28</ecNumber>
    </recommendedName>
</protein>
<evidence type="ECO:0000256" key="2">
    <source>
        <dbReference type="ARBA" id="ARBA00011901"/>
    </source>
</evidence>
<dbReference type="InterPro" id="IPR002508">
    <property type="entry name" value="MurNAc-LAA_cat"/>
</dbReference>
<proteinExistence type="predicted"/>
<dbReference type="EMBL" id="JBHSPH010000002">
    <property type="protein sequence ID" value="MFC5862542.1"/>
    <property type="molecule type" value="Genomic_DNA"/>
</dbReference>
<dbReference type="Gene3D" id="3.40.630.40">
    <property type="entry name" value="Zn-dependent exopeptidases"/>
    <property type="match status" value="1"/>
</dbReference>
<dbReference type="SUPFAM" id="SSF53187">
    <property type="entry name" value="Zn-dependent exopeptidases"/>
    <property type="match status" value="1"/>
</dbReference>
<dbReference type="Pfam" id="PF01520">
    <property type="entry name" value="Amidase_3"/>
    <property type="match status" value="1"/>
</dbReference>
<comment type="caution">
    <text evidence="6">The sequence shown here is derived from an EMBL/GenBank/DDBJ whole genome shotgun (WGS) entry which is preliminary data.</text>
</comment>
<dbReference type="EC" id="3.5.1.28" evidence="2"/>
<evidence type="ECO:0000313" key="7">
    <source>
        <dbReference type="Proteomes" id="UP001596091"/>
    </source>
</evidence>
<keyword evidence="3" id="KW-0378">Hydrolase</keyword>
<gene>
    <name evidence="6" type="ORF">ACFPT7_09595</name>
</gene>
<feature type="domain" description="MurNAc-LAA" evidence="5">
    <location>
        <begin position="46"/>
        <end position="247"/>
    </location>
</feature>
<evidence type="ECO:0000259" key="5">
    <source>
        <dbReference type="Pfam" id="PF01520"/>
    </source>
</evidence>
<sequence length="273" mass="27365">MHTSEPRATGASAAGVLICLLAAFPFVARPAMAQTPNGRNSGRFVVVIDAAHGGDDNGARLGDAAGGQQGGQASEKSITLAMSVRLRSLLAARGFTVVTTRESNVTLDSDARAQIANRAVASAAGSACLSLHASEAGSGAHIFVSSLAPTAPTRFAAWKTAQAGYVERSTKFAGVVNSAFEQSGQGGGSGPVPATLGRASLPGIDSMTCPALAIEIAPVRTANGKVIADVTDADYQMQVVQALVNALVEWKSETDGGADTGRGASASGGGQTP</sequence>
<organism evidence="6 7">
    <name type="scientific">Acidicapsa dinghuensis</name>
    <dbReference type="NCBI Taxonomy" id="2218256"/>
    <lineage>
        <taxon>Bacteria</taxon>
        <taxon>Pseudomonadati</taxon>
        <taxon>Acidobacteriota</taxon>
        <taxon>Terriglobia</taxon>
        <taxon>Terriglobales</taxon>
        <taxon>Acidobacteriaceae</taxon>
        <taxon>Acidicapsa</taxon>
    </lineage>
</organism>
<dbReference type="CDD" id="cd02696">
    <property type="entry name" value="MurNAc-LAA"/>
    <property type="match status" value="1"/>
</dbReference>
<dbReference type="PANTHER" id="PTHR30404:SF0">
    <property type="entry name" value="N-ACETYLMURAMOYL-L-ALANINE AMIDASE AMIC"/>
    <property type="match status" value="1"/>
</dbReference>
<dbReference type="InterPro" id="IPR050695">
    <property type="entry name" value="N-acetylmuramoyl_amidase_3"/>
</dbReference>
<evidence type="ECO:0000256" key="1">
    <source>
        <dbReference type="ARBA" id="ARBA00001561"/>
    </source>
</evidence>
<reference evidence="7" key="1">
    <citation type="journal article" date="2019" name="Int. J. Syst. Evol. Microbiol.">
        <title>The Global Catalogue of Microorganisms (GCM) 10K type strain sequencing project: providing services to taxonomists for standard genome sequencing and annotation.</title>
        <authorList>
            <consortium name="The Broad Institute Genomics Platform"/>
            <consortium name="The Broad Institute Genome Sequencing Center for Infectious Disease"/>
            <person name="Wu L."/>
            <person name="Ma J."/>
        </authorList>
    </citation>
    <scope>NUCLEOTIDE SEQUENCE [LARGE SCALE GENOMIC DNA]</scope>
    <source>
        <strain evidence="7">JCM 4087</strain>
    </source>
</reference>
<feature type="region of interest" description="Disordered" evidence="4">
    <location>
        <begin position="253"/>
        <end position="273"/>
    </location>
</feature>
<comment type="catalytic activity">
    <reaction evidence="1">
        <text>Hydrolyzes the link between N-acetylmuramoyl residues and L-amino acid residues in certain cell-wall glycopeptides.</text>
        <dbReference type="EC" id="3.5.1.28"/>
    </reaction>
</comment>
<evidence type="ECO:0000256" key="4">
    <source>
        <dbReference type="SAM" id="MobiDB-lite"/>
    </source>
</evidence>
<dbReference type="Proteomes" id="UP001596091">
    <property type="component" value="Unassembled WGS sequence"/>
</dbReference>
<name>A0ABW1EH17_9BACT</name>
<dbReference type="PANTHER" id="PTHR30404">
    <property type="entry name" value="N-ACETYLMURAMOYL-L-ALANINE AMIDASE"/>
    <property type="match status" value="1"/>
</dbReference>
<evidence type="ECO:0000256" key="3">
    <source>
        <dbReference type="ARBA" id="ARBA00022801"/>
    </source>
</evidence>
<accession>A0ABW1EH17</accession>
<evidence type="ECO:0000313" key="6">
    <source>
        <dbReference type="EMBL" id="MFC5862542.1"/>
    </source>
</evidence>
<keyword evidence="7" id="KW-1185">Reference proteome</keyword>
<dbReference type="RefSeq" id="WP_263335993.1">
    <property type="nucleotide sequence ID" value="NZ_JAGSYH010000003.1"/>
</dbReference>